<proteinExistence type="predicted"/>
<comment type="caution">
    <text evidence="1">The sequence shown here is derived from an EMBL/GenBank/DDBJ whole genome shotgun (WGS) entry which is preliminary data.</text>
</comment>
<evidence type="ECO:0000313" key="1">
    <source>
        <dbReference type="EMBL" id="KAJ8683874.1"/>
    </source>
</evidence>
<keyword evidence="2" id="KW-1185">Reference proteome</keyword>
<gene>
    <name evidence="1" type="ORF">QAD02_019666</name>
</gene>
<evidence type="ECO:0000313" key="2">
    <source>
        <dbReference type="Proteomes" id="UP001239111"/>
    </source>
</evidence>
<dbReference type="Proteomes" id="UP001239111">
    <property type="component" value="Chromosome 1"/>
</dbReference>
<sequence length="474" mass="54145">MELGSDHLNICVTKHVYPRVIEEQSRMQFNYKSVPKQRSVQVLNSKDMQLALRGLVSPMDICISCFGMQDLKQHPFFTVSLCSECLDAFRANVFDCGNDGKCLFCALCGGAENVIACERINCPRVFCMPCIENIICLESGEDICTRKSWHCFFCDTEQMLDSVLRVRKDWRSEFMAIYQNTCNVDTRPDLGCKGGSKKIRVLSLFDGIATALVVLKNLGFDIEIYYASEIDPNAIRVSSSNHGDQIKQLGDVREITEEVIKKVCPIDLLVGGSPCNKLSSANPKRRGLDDPGDTGVLFYDYHRIRGLVTKHNKERHLFWFFENVALMPVQARRKIREYLGREPKFSESADFSAQRRPRLYWGNIPWGPYKKIDVTLQNMLEENCNRIALVRKIATVTTRANSLGQSKNEFKPVLMDGEPDRLWITEVEKIFSLPKHYTDVDLPKTRRLQLIGKAWSVQTVTAILRPVHYIRGHV</sequence>
<dbReference type="EMBL" id="CM056741">
    <property type="protein sequence ID" value="KAJ8683874.1"/>
    <property type="molecule type" value="Genomic_DNA"/>
</dbReference>
<name>A0ACC2PJW5_9HYME</name>
<organism evidence="1 2">
    <name type="scientific">Eretmocerus hayati</name>
    <dbReference type="NCBI Taxonomy" id="131215"/>
    <lineage>
        <taxon>Eukaryota</taxon>
        <taxon>Metazoa</taxon>
        <taxon>Ecdysozoa</taxon>
        <taxon>Arthropoda</taxon>
        <taxon>Hexapoda</taxon>
        <taxon>Insecta</taxon>
        <taxon>Pterygota</taxon>
        <taxon>Neoptera</taxon>
        <taxon>Endopterygota</taxon>
        <taxon>Hymenoptera</taxon>
        <taxon>Apocrita</taxon>
        <taxon>Proctotrupomorpha</taxon>
        <taxon>Chalcidoidea</taxon>
        <taxon>Aphelinidae</taxon>
        <taxon>Aphelininae</taxon>
        <taxon>Eretmocerus</taxon>
    </lineage>
</organism>
<accession>A0ACC2PJW5</accession>
<protein>
    <submittedName>
        <fullName evidence="1">Uncharacterized protein</fullName>
    </submittedName>
</protein>
<reference evidence="1" key="1">
    <citation type="submission" date="2023-04" db="EMBL/GenBank/DDBJ databases">
        <title>A chromosome-level genome assembly of the parasitoid wasp Eretmocerus hayati.</title>
        <authorList>
            <person name="Zhong Y."/>
            <person name="Liu S."/>
            <person name="Liu Y."/>
        </authorList>
    </citation>
    <scope>NUCLEOTIDE SEQUENCE</scope>
    <source>
        <strain evidence="1">ZJU_SS_LIU_2023</strain>
    </source>
</reference>